<dbReference type="GO" id="GO:0070988">
    <property type="term" value="P:demethylation"/>
    <property type="evidence" value="ECO:0007669"/>
    <property type="project" value="InterPro"/>
</dbReference>
<reference evidence="3 5" key="1">
    <citation type="journal article" date="2014" name="BMC Genomics">
        <title>Genome sequence of Anopheles sinensis provides insight into genetics basis of mosquito competence for malaria parasites.</title>
        <authorList>
            <person name="Zhou D."/>
            <person name="Zhang D."/>
            <person name="Ding G."/>
            <person name="Shi L."/>
            <person name="Hou Q."/>
            <person name="Ye Y."/>
            <person name="Xu Y."/>
            <person name="Zhou H."/>
            <person name="Xiong C."/>
            <person name="Li S."/>
            <person name="Yu J."/>
            <person name="Hong S."/>
            <person name="Yu X."/>
            <person name="Zou P."/>
            <person name="Chen C."/>
            <person name="Chang X."/>
            <person name="Wang W."/>
            <person name="Lv Y."/>
            <person name="Sun Y."/>
            <person name="Ma L."/>
            <person name="Shen B."/>
            <person name="Zhu C."/>
        </authorList>
    </citation>
    <scope>NUCLEOTIDE SEQUENCE [LARGE SCALE GENOMIC DNA]</scope>
</reference>
<evidence type="ECO:0000256" key="2">
    <source>
        <dbReference type="SAM" id="MobiDB-lite"/>
    </source>
</evidence>
<dbReference type="InterPro" id="IPR032857">
    <property type="entry name" value="ALKBH4"/>
</dbReference>
<evidence type="ECO:0000313" key="5">
    <source>
        <dbReference type="Proteomes" id="UP000030765"/>
    </source>
</evidence>
<proteinExistence type="predicted"/>
<dbReference type="SUPFAM" id="SSF51197">
    <property type="entry name" value="Clavaminate synthase-like"/>
    <property type="match status" value="1"/>
</dbReference>
<protein>
    <submittedName>
        <fullName evidence="3">AGAP009588-PA-like protein</fullName>
    </submittedName>
</protein>
<dbReference type="EnsemblMetazoa" id="ASIC002236-RA">
    <property type="protein sequence ID" value="ASIC002236-PA"/>
    <property type="gene ID" value="ASIC002236"/>
</dbReference>
<feature type="region of interest" description="Disordered" evidence="2">
    <location>
        <begin position="51"/>
        <end position="90"/>
    </location>
</feature>
<dbReference type="VEuPathDB" id="VectorBase:ASIS000969"/>
<dbReference type="InterPro" id="IPR037151">
    <property type="entry name" value="AlkB-like_sf"/>
</dbReference>
<dbReference type="AlphaFoldDB" id="A0A084VBZ2"/>
<keyword evidence="5" id="KW-1185">Reference proteome</keyword>
<dbReference type="OrthoDB" id="442860at2759"/>
<evidence type="ECO:0000313" key="3">
    <source>
        <dbReference type="EMBL" id="KFB35486.1"/>
    </source>
</evidence>
<dbReference type="STRING" id="74873.A0A084VBZ2"/>
<dbReference type="PANTHER" id="PTHR12463">
    <property type="entry name" value="OXYGENASE-RELATED"/>
    <property type="match status" value="1"/>
</dbReference>
<evidence type="ECO:0000313" key="4">
    <source>
        <dbReference type="EnsemblMetazoa" id="ASIC002236-PA"/>
    </source>
</evidence>
<organism evidence="3">
    <name type="scientific">Anopheles sinensis</name>
    <name type="common">Mosquito</name>
    <dbReference type="NCBI Taxonomy" id="74873"/>
    <lineage>
        <taxon>Eukaryota</taxon>
        <taxon>Metazoa</taxon>
        <taxon>Ecdysozoa</taxon>
        <taxon>Arthropoda</taxon>
        <taxon>Hexapoda</taxon>
        <taxon>Insecta</taxon>
        <taxon>Pterygota</taxon>
        <taxon>Neoptera</taxon>
        <taxon>Endopterygota</taxon>
        <taxon>Diptera</taxon>
        <taxon>Nematocera</taxon>
        <taxon>Culicoidea</taxon>
        <taxon>Culicidae</taxon>
        <taxon>Anophelinae</taxon>
        <taxon>Anopheles</taxon>
    </lineage>
</organism>
<dbReference type="GO" id="GO:0016491">
    <property type="term" value="F:oxidoreductase activity"/>
    <property type="evidence" value="ECO:0007669"/>
    <property type="project" value="TreeGrafter"/>
</dbReference>
<dbReference type="GO" id="GO:0032451">
    <property type="term" value="F:demethylase activity"/>
    <property type="evidence" value="ECO:0007669"/>
    <property type="project" value="TreeGrafter"/>
</dbReference>
<feature type="compositionally biased region" description="Low complexity" evidence="2">
    <location>
        <begin position="75"/>
        <end position="86"/>
    </location>
</feature>
<dbReference type="EMBL" id="KE524552">
    <property type="protein sequence ID" value="KFB35486.1"/>
    <property type="molecule type" value="Genomic_DNA"/>
</dbReference>
<comment type="cofactor">
    <cofactor evidence="1">
        <name>Fe(2+)</name>
        <dbReference type="ChEBI" id="CHEBI:29033"/>
    </cofactor>
</comment>
<dbReference type="Gene3D" id="2.60.120.590">
    <property type="entry name" value="Alpha-ketoglutarate-dependent dioxygenase AlkB-like"/>
    <property type="match status" value="1"/>
</dbReference>
<dbReference type="Proteomes" id="UP000030765">
    <property type="component" value="Unassembled WGS sequence"/>
</dbReference>
<accession>A0A084VBZ2</accession>
<sequence length="235" mass="26963">MRTLQHTVERTVKNTPECTSISSSFRAKKKLSCYMAWMSCLGTFRRVAGGSRTLDRKRTSKRLASVQDNSPPSKPSNSVRSSTSPSGAPRLIRTLTTAGSWGERIVTVNLLSDSVLTMSPYRGADTKTKYNLHFLDQYRYHLIGQLVDEKTLTAFEERIVRIPMPRRSLLVLYGPPRYQWEHAVLREDIKERRVCLAYREFTPMYLQGGSEYSQSEEIFARAKQFWDHRTVGAES</sequence>
<name>A0A084VBZ2_ANOSI</name>
<evidence type="ECO:0000256" key="1">
    <source>
        <dbReference type="ARBA" id="ARBA00001954"/>
    </source>
</evidence>
<gene>
    <name evidence="3" type="ORF">ZHAS_00002236</name>
</gene>
<dbReference type="EMBL" id="ATLV01009877">
    <property type="status" value="NOT_ANNOTATED_CDS"/>
    <property type="molecule type" value="Genomic_DNA"/>
</dbReference>
<reference evidence="4" key="2">
    <citation type="submission" date="2020-05" db="UniProtKB">
        <authorList>
            <consortium name="EnsemblMetazoa"/>
        </authorList>
    </citation>
    <scope>IDENTIFICATION</scope>
</reference>
<dbReference type="VEuPathDB" id="VectorBase:ASIC002236"/>
<dbReference type="PANTHER" id="PTHR12463:SF0">
    <property type="entry name" value="ALPHA-KETOGLUTARATE-DEPENDENT DIOXYGENASE ALKB HOMOLOG 4"/>
    <property type="match status" value="1"/>
</dbReference>